<comment type="caution">
    <text evidence="2">The sequence shown here is derived from an EMBL/GenBank/DDBJ whole genome shotgun (WGS) entry which is preliminary data.</text>
</comment>
<dbReference type="InterPro" id="IPR002559">
    <property type="entry name" value="Transposase_11"/>
</dbReference>
<dbReference type="SUPFAM" id="SSF53098">
    <property type="entry name" value="Ribonuclease H-like"/>
    <property type="match status" value="1"/>
</dbReference>
<evidence type="ECO:0000313" key="3">
    <source>
        <dbReference type="Proteomes" id="UP001242480"/>
    </source>
</evidence>
<dbReference type="InterPro" id="IPR047768">
    <property type="entry name" value="Tn5p-like"/>
</dbReference>
<dbReference type="InterPro" id="IPR012337">
    <property type="entry name" value="RNaseH-like_sf"/>
</dbReference>
<gene>
    <name evidence="2" type="ORF">QO011_008543</name>
</gene>
<dbReference type="PANTHER" id="PTHR37319">
    <property type="entry name" value="TRANSPOSASE"/>
    <property type="match status" value="1"/>
</dbReference>
<dbReference type="InterPro" id="IPR014737">
    <property type="entry name" value="Transposase_Tn5-like_C"/>
</dbReference>
<accession>A0ABU0JMI4</accession>
<dbReference type="NCBIfam" id="NF033590">
    <property type="entry name" value="transpos_IS4_3"/>
    <property type="match status" value="1"/>
</dbReference>
<name>A0ABU0JMI4_9HYPH</name>
<dbReference type="InterPro" id="IPR054836">
    <property type="entry name" value="Tn5_transposase"/>
</dbReference>
<dbReference type="Gene3D" id="3.90.350.10">
    <property type="entry name" value="Transposase Inhibitor Protein From Tn5, Chain A, domain 1"/>
    <property type="match status" value="1"/>
</dbReference>
<reference evidence="2 3" key="1">
    <citation type="submission" date="2023-07" db="EMBL/GenBank/DDBJ databases">
        <title>Genomic Encyclopedia of Type Strains, Phase IV (KMG-IV): sequencing the most valuable type-strain genomes for metagenomic binning, comparative biology and taxonomic classification.</title>
        <authorList>
            <person name="Goeker M."/>
        </authorList>
    </citation>
    <scope>NUCLEOTIDE SEQUENCE [LARGE SCALE GENOMIC DNA]</scope>
    <source>
        <strain evidence="2 3">DSM 19619</strain>
    </source>
</reference>
<feature type="domain" description="Transposase IS4-like" evidence="1">
    <location>
        <begin position="276"/>
        <end position="357"/>
    </location>
</feature>
<sequence length="466" mass="51519">MDICGGLGYFGDARLDVVGYDLHRTMVEQPGSCVRALGRTRCGEMRFTRFLDNARVSVPSMAAAAAQSTQHWAQGRDILAIQDSSDIVLGGRKVRAAGFGPVGKGGKLGGLCLHAVLAIDAGTSAIGGLIDLSVINRTGGKVTPHRSRLPSERESHRWTKGSQACGRVLAGASRITLAADAESDIYESYASRPDNVHLLARMARDRRILDTDGRSRSLYAVSDGLPLIARMVTVIPAAPDRRERVTLLDIRFAPVMLRRPAYMREREDLPDPLSLRLVDIREVMPPDQGEPIHWRLLTTHAVDTLQQALWILGLYRRRWRIEEYFKTLKSDAMDIEAAKIRKPAAMINMVGAAALASVTIMKLKQARDGLTQERFDTVFEPTDEPLLEELSSEMEGNTQKQKNPYPIGSLARAQWVIARLGGWTGYYGKPGSKTYAKGLEKFAAIKRGVALAKRMPHNAIPRRSWE</sequence>
<evidence type="ECO:0000259" key="1">
    <source>
        <dbReference type="Pfam" id="PF01609"/>
    </source>
</evidence>
<protein>
    <recommendedName>
        <fullName evidence="1">Transposase IS4-like domain-containing protein</fullName>
    </recommendedName>
</protein>
<keyword evidence="3" id="KW-1185">Reference proteome</keyword>
<dbReference type="RefSeq" id="WP_307286770.1">
    <property type="nucleotide sequence ID" value="NZ_JAUSVX010000052.1"/>
</dbReference>
<dbReference type="Gene3D" id="1.10.740.10">
    <property type="entry name" value="Transferase Inhibitor Protein From Tn5, Chain"/>
    <property type="match status" value="1"/>
</dbReference>
<proteinExistence type="predicted"/>
<dbReference type="Proteomes" id="UP001242480">
    <property type="component" value="Unassembled WGS sequence"/>
</dbReference>
<dbReference type="EMBL" id="JAUSVX010000052">
    <property type="protein sequence ID" value="MDQ0475493.1"/>
    <property type="molecule type" value="Genomic_DNA"/>
</dbReference>
<dbReference type="Pfam" id="PF01609">
    <property type="entry name" value="DDE_Tnp_1"/>
    <property type="match status" value="1"/>
</dbReference>
<dbReference type="PANTHER" id="PTHR37319:SF1">
    <property type="entry name" value="TRANSPOSASE TN5 DIMERISATION DOMAIN-CONTAINING PROTEIN"/>
    <property type="match status" value="1"/>
</dbReference>
<organism evidence="2 3">
    <name type="scientific">Labrys wisconsinensis</name>
    <dbReference type="NCBI Taxonomy" id="425677"/>
    <lineage>
        <taxon>Bacteria</taxon>
        <taxon>Pseudomonadati</taxon>
        <taxon>Pseudomonadota</taxon>
        <taxon>Alphaproteobacteria</taxon>
        <taxon>Hyphomicrobiales</taxon>
        <taxon>Xanthobacteraceae</taxon>
        <taxon>Labrys</taxon>
    </lineage>
</organism>
<evidence type="ECO:0000313" key="2">
    <source>
        <dbReference type="EMBL" id="MDQ0475493.1"/>
    </source>
</evidence>